<organism evidence="5 6">
    <name type="scientific">Nocardia africana</name>
    <dbReference type="NCBI Taxonomy" id="134964"/>
    <lineage>
        <taxon>Bacteria</taxon>
        <taxon>Bacillati</taxon>
        <taxon>Actinomycetota</taxon>
        <taxon>Actinomycetes</taxon>
        <taxon>Mycobacteriales</taxon>
        <taxon>Nocardiaceae</taxon>
        <taxon>Nocardia</taxon>
    </lineage>
</organism>
<keyword evidence="5" id="KW-0647">Proteasome</keyword>
<name>A0A378WQF6_9NOCA</name>
<dbReference type="InterPro" id="IPR036388">
    <property type="entry name" value="WH-like_DNA-bd_sf"/>
</dbReference>
<dbReference type="PROSITE" id="PS51000">
    <property type="entry name" value="HTH_DEOR_2"/>
    <property type="match status" value="1"/>
</dbReference>
<dbReference type="GO" id="GO:0000502">
    <property type="term" value="C:proteasome complex"/>
    <property type="evidence" value="ECO:0007669"/>
    <property type="project" value="UniProtKB-KW"/>
</dbReference>
<keyword evidence="1" id="KW-0805">Transcription regulation</keyword>
<dbReference type="PROSITE" id="PS00894">
    <property type="entry name" value="HTH_DEOR_1"/>
    <property type="match status" value="1"/>
</dbReference>
<dbReference type="InterPro" id="IPR026881">
    <property type="entry name" value="WYL_dom"/>
</dbReference>
<dbReference type="SMART" id="SM00420">
    <property type="entry name" value="HTH_DEOR"/>
    <property type="match status" value="1"/>
</dbReference>
<keyword evidence="3" id="KW-0804">Transcription</keyword>
<dbReference type="Gene3D" id="1.10.10.10">
    <property type="entry name" value="Winged helix-like DNA-binding domain superfamily/Winged helix DNA-binding domain"/>
    <property type="match status" value="1"/>
</dbReference>
<accession>A0A378WQF6</accession>
<protein>
    <submittedName>
        <fullName evidence="5">Proteasome accessory factor C</fullName>
    </submittedName>
</protein>
<keyword evidence="2" id="KW-0238">DNA-binding</keyword>
<dbReference type="EMBL" id="UGRU01000001">
    <property type="protein sequence ID" value="SUA43478.1"/>
    <property type="molecule type" value="Genomic_DNA"/>
</dbReference>
<gene>
    <name evidence="5" type="primary">pafC_1</name>
    <name evidence="5" type="ORF">NCTC13184_02846</name>
</gene>
<dbReference type="InterPro" id="IPR057727">
    <property type="entry name" value="WCX_dom"/>
</dbReference>
<dbReference type="PANTHER" id="PTHR34580:SF3">
    <property type="entry name" value="PROTEIN PAFB"/>
    <property type="match status" value="1"/>
</dbReference>
<proteinExistence type="predicted"/>
<dbReference type="InterPro" id="IPR013196">
    <property type="entry name" value="HTH_11"/>
</dbReference>
<sequence>MVTDTTQRLLTLLSLLQTPREWSGSELAQRLGVSPRTVRRDIDRLRELDYPVQATMGVYGGYRLAAGTAMPPLLLDDHEAVSTAIGLRTVAAHALPGADEAAVRALAKLEQVLPTRLRARVRSVSAATETLAAESDSPVDTAVLTVLAAAIGGREQLRFGYRSNSGARTRRLVDPHRLVAAGQRWYLVAFDRERDDWRIFRIDRIENPQPIGLRTEARQLPAEDAATYVRDSLYSLAPVYRAEVTVFAPADDIRAAAGALGEVEEVDEHSCRLRTEADTMQWLVFRLLRLGHDFRVDSPPEVADHIRELGARLQRAAPTHSGVKKLR</sequence>
<dbReference type="InterPro" id="IPR018356">
    <property type="entry name" value="Tscrpt_reg_HTH_DeoR_CS"/>
</dbReference>
<dbReference type="InterPro" id="IPR051534">
    <property type="entry name" value="CBASS_pafABC_assoc_protein"/>
</dbReference>
<dbReference type="PIRSF" id="PIRSF016838">
    <property type="entry name" value="PafC"/>
    <property type="match status" value="1"/>
</dbReference>
<dbReference type="SUPFAM" id="SSF46785">
    <property type="entry name" value="Winged helix' DNA-binding domain"/>
    <property type="match status" value="1"/>
</dbReference>
<dbReference type="InterPro" id="IPR028349">
    <property type="entry name" value="PafC-like"/>
</dbReference>
<dbReference type="Proteomes" id="UP000255082">
    <property type="component" value="Unassembled WGS sequence"/>
</dbReference>
<feature type="domain" description="HTH deoR-type" evidence="4">
    <location>
        <begin position="5"/>
        <end position="64"/>
    </location>
</feature>
<reference evidence="5 6" key="1">
    <citation type="submission" date="2018-06" db="EMBL/GenBank/DDBJ databases">
        <authorList>
            <consortium name="Pathogen Informatics"/>
            <person name="Doyle S."/>
        </authorList>
    </citation>
    <scope>NUCLEOTIDE SEQUENCE [LARGE SCALE GENOMIC DNA]</scope>
    <source>
        <strain evidence="5 6">NCTC13184</strain>
    </source>
</reference>
<dbReference type="Pfam" id="PF08279">
    <property type="entry name" value="HTH_11"/>
    <property type="match status" value="1"/>
</dbReference>
<dbReference type="GO" id="GO:0003677">
    <property type="term" value="F:DNA binding"/>
    <property type="evidence" value="ECO:0007669"/>
    <property type="project" value="UniProtKB-KW"/>
</dbReference>
<dbReference type="Pfam" id="PF25583">
    <property type="entry name" value="WCX"/>
    <property type="match status" value="1"/>
</dbReference>
<evidence type="ECO:0000313" key="6">
    <source>
        <dbReference type="Proteomes" id="UP000255082"/>
    </source>
</evidence>
<dbReference type="GO" id="GO:0003700">
    <property type="term" value="F:DNA-binding transcription factor activity"/>
    <property type="evidence" value="ECO:0007669"/>
    <property type="project" value="InterPro"/>
</dbReference>
<evidence type="ECO:0000256" key="2">
    <source>
        <dbReference type="ARBA" id="ARBA00023125"/>
    </source>
</evidence>
<evidence type="ECO:0000313" key="5">
    <source>
        <dbReference type="EMBL" id="SUA43478.1"/>
    </source>
</evidence>
<evidence type="ECO:0000256" key="1">
    <source>
        <dbReference type="ARBA" id="ARBA00023015"/>
    </source>
</evidence>
<dbReference type="InterPro" id="IPR001034">
    <property type="entry name" value="DeoR_HTH"/>
</dbReference>
<dbReference type="InterPro" id="IPR036390">
    <property type="entry name" value="WH_DNA-bd_sf"/>
</dbReference>
<evidence type="ECO:0000256" key="3">
    <source>
        <dbReference type="ARBA" id="ARBA00023163"/>
    </source>
</evidence>
<dbReference type="Pfam" id="PF13280">
    <property type="entry name" value="WYL"/>
    <property type="match status" value="1"/>
</dbReference>
<dbReference type="AlphaFoldDB" id="A0A378WQF6"/>
<evidence type="ECO:0000259" key="4">
    <source>
        <dbReference type="PROSITE" id="PS51000"/>
    </source>
</evidence>
<dbReference type="PROSITE" id="PS52050">
    <property type="entry name" value="WYL"/>
    <property type="match status" value="1"/>
</dbReference>
<dbReference type="PANTHER" id="PTHR34580">
    <property type="match status" value="1"/>
</dbReference>